<dbReference type="PaxDb" id="3635-A0A1U8N3M6"/>
<dbReference type="InterPro" id="IPR018253">
    <property type="entry name" value="DnaJ_domain_CS"/>
</dbReference>
<feature type="domain" description="J" evidence="7">
    <location>
        <begin position="134"/>
        <end position="198"/>
    </location>
</feature>
<dbReference type="GO" id="GO:0005789">
    <property type="term" value="C:endoplasmic reticulum membrane"/>
    <property type="evidence" value="ECO:0000318"/>
    <property type="project" value="GO_Central"/>
</dbReference>
<dbReference type="FunFam" id="1.10.287.110:FF:000065">
    <property type="entry name" value="Chaperone protein dnaJ 49"/>
    <property type="match status" value="1"/>
</dbReference>
<feature type="compositionally biased region" description="Low complexity" evidence="6">
    <location>
        <begin position="93"/>
        <end position="103"/>
    </location>
</feature>
<dbReference type="SUPFAM" id="SSF46565">
    <property type="entry name" value="Chaperone J-domain"/>
    <property type="match status" value="1"/>
</dbReference>
<evidence type="ECO:0000256" key="6">
    <source>
        <dbReference type="SAM" id="MobiDB-lite"/>
    </source>
</evidence>
<dbReference type="GeneID" id="107943212"/>
<dbReference type="PANTHER" id="PTHR43908:SF3">
    <property type="entry name" value="AT29763P-RELATED"/>
    <property type="match status" value="1"/>
</dbReference>
<keyword evidence="8" id="KW-1185">Reference proteome</keyword>
<organism evidence="8 9">
    <name type="scientific">Gossypium hirsutum</name>
    <name type="common">Upland cotton</name>
    <name type="synonym">Gossypium mexicanum</name>
    <dbReference type="NCBI Taxonomy" id="3635"/>
    <lineage>
        <taxon>Eukaryota</taxon>
        <taxon>Viridiplantae</taxon>
        <taxon>Streptophyta</taxon>
        <taxon>Embryophyta</taxon>
        <taxon>Tracheophyta</taxon>
        <taxon>Spermatophyta</taxon>
        <taxon>Magnoliopsida</taxon>
        <taxon>eudicotyledons</taxon>
        <taxon>Gunneridae</taxon>
        <taxon>Pentapetalae</taxon>
        <taxon>rosids</taxon>
        <taxon>malvids</taxon>
        <taxon>Malvales</taxon>
        <taxon>Malvaceae</taxon>
        <taxon>Malvoideae</taxon>
        <taxon>Gossypium</taxon>
    </lineage>
</organism>
<dbReference type="Pfam" id="PF00226">
    <property type="entry name" value="DnaJ"/>
    <property type="match status" value="1"/>
</dbReference>
<evidence type="ECO:0000256" key="2">
    <source>
        <dbReference type="ARBA" id="ARBA00022692"/>
    </source>
</evidence>
<dbReference type="Pfam" id="PF09320">
    <property type="entry name" value="DUF1977"/>
    <property type="match status" value="1"/>
</dbReference>
<dbReference type="Gene3D" id="1.10.287.110">
    <property type="entry name" value="DnaJ domain"/>
    <property type="match status" value="1"/>
</dbReference>
<keyword evidence="4" id="KW-1133">Transmembrane helix</keyword>
<dbReference type="AlphaFoldDB" id="A0A1U8N3M6"/>
<proteinExistence type="predicted"/>
<dbReference type="KEGG" id="ghi:107943212"/>
<dbReference type="RefSeq" id="XP_016732444.1">
    <property type="nucleotide sequence ID" value="XM_016876955.1"/>
</dbReference>
<keyword evidence="3" id="KW-0256">Endoplasmic reticulum</keyword>
<dbReference type="InterPro" id="IPR036869">
    <property type="entry name" value="J_dom_sf"/>
</dbReference>
<reference evidence="9 10" key="2">
    <citation type="submission" date="2025-04" db="UniProtKB">
        <authorList>
            <consortium name="RefSeq"/>
        </authorList>
    </citation>
    <scope>IDENTIFICATION</scope>
    <source>
        <tissue evidence="9 10">Leaf</tissue>
    </source>
</reference>
<name>A0A1U8N3M6_GOSHI</name>
<accession>A0A1U8N3M6</accession>
<dbReference type="InterPro" id="IPR015399">
    <property type="entry name" value="DUF1977_DnaJ-like"/>
</dbReference>
<dbReference type="PANTHER" id="PTHR43908">
    <property type="entry name" value="AT29763P-RELATED"/>
    <property type="match status" value="1"/>
</dbReference>
<gene>
    <name evidence="9 10" type="primary">LOC107943212</name>
</gene>
<dbReference type="GO" id="GO:0030544">
    <property type="term" value="F:Hsp70 protein binding"/>
    <property type="evidence" value="ECO:0000318"/>
    <property type="project" value="GO_Central"/>
</dbReference>
<sequence length="383" mass="42381">MDGNKDDALKCLKIGKDALDAGDRARALKFLTKARRLDPSLPIENLLSAAEGGKSDDRPASEPVGSAKDPSGSSPSKPSDQPSIRRRNIPNGSAASASASSPASASASASASAAGGTYTEEQIVIVKQIRKKKDYYEILGLEKSCSVDDIRKAYRKLSLKVHPDKNKAPGAEEAFKAVSKAFQCLSNEESRKKYDLVGSDEPVYERRASPFRGAGNGFNGFYDTDFDADEIFRNFFFGGMPPATTQFRSFNFGPGMGARMGDQGSTGFNIRMLIQLLPVLLILLFSFLPSSEPVFSLSRSYPYEYKFTTKNGVNYYVRSTKFEQDYPTNSVERVRIEERVERDYYSVLAQNCRFELQRQQWGFIRETPHCDLLEKFQSAAAAA</sequence>
<dbReference type="SMR" id="A0A1U8N3M6"/>
<dbReference type="InterPro" id="IPR051100">
    <property type="entry name" value="DnaJ_subfamily_B/C"/>
</dbReference>
<evidence type="ECO:0000256" key="1">
    <source>
        <dbReference type="ARBA" id="ARBA00004389"/>
    </source>
</evidence>
<evidence type="ECO:0000256" key="4">
    <source>
        <dbReference type="ARBA" id="ARBA00022989"/>
    </source>
</evidence>
<keyword evidence="5" id="KW-0472">Membrane</keyword>
<reference evidence="8" key="1">
    <citation type="journal article" date="2020" name="Nat. Genet.">
        <title>Genomic diversifications of five Gossypium allopolyploid species and their impact on cotton improvement.</title>
        <authorList>
            <person name="Chen Z.J."/>
            <person name="Sreedasyam A."/>
            <person name="Ando A."/>
            <person name="Song Q."/>
            <person name="De Santiago L.M."/>
            <person name="Hulse-Kemp A.M."/>
            <person name="Ding M."/>
            <person name="Ye W."/>
            <person name="Kirkbride R.C."/>
            <person name="Jenkins J."/>
            <person name="Plott C."/>
            <person name="Lovell J."/>
            <person name="Lin Y.M."/>
            <person name="Vaughn R."/>
            <person name="Liu B."/>
            <person name="Simpson S."/>
            <person name="Scheffler B.E."/>
            <person name="Wen L."/>
            <person name="Saski C.A."/>
            <person name="Grover C.E."/>
            <person name="Hu G."/>
            <person name="Conover J.L."/>
            <person name="Carlson J.W."/>
            <person name="Shu S."/>
            <person name="Boston L.B."/>
            <person name="Williams M."/>
            <person name="Peterson D.G."/>
            <person name="McGee K."/>
            <person name="Jones D.C."/>
            <person name="Wendel J.F."/>
            <person name="Stelly D.M."/>
            <person name="Grimwood J."/>
            <person name="Schmutz J."/>
        </authorList>
    </citation>
    <scope>NUCLEOTIDE SEQUENCE [LARGE SCALE GENOMIC DNA]</scope>
    <source>
        <strain evidence="8">cv. TM-1</strain>
    </source>
</reference>
<evidence type="ECO:0000313" key="9">
    <source>
        <dbReference type="RefSeq" id="XP_016732444.1"/>
    </source>
</evidence>
<dbReference type="RefSeq" id="XP_016732445.1">
    <property type="nucleotide sequence ID" value="XM_016876956.1"/>
</dbReference>
<dbReference type="STRING" id="3635.A0A1U8N3M6"/>
<dbReference type="SMART" id="SM00271">
    <property type="entry name" value="DnaJ"/>
    <property type="match status" value="1"/>
</dbReference>
<evidence type="ECO:0000256" key="5">
    <source>
        <dbReference type="ARBA" id="ARBA00023136"/>
    </source>
</evidence>
<feature type="region of interest" description="Disordered" evidence="6">
    <location>
        <begin position="41"/>
        <end position="103"/>
    </location>
</feature>
<evidence type="ECO:0000259" key="7">
    <source>
        <dbReference type="PROSITE" id="PS50076"/>
    </source>
</evidence>
<evidence type="ECO:0000313" key="10">
    <source>
        <dbReference type="RefSeq" id="XP_016732445.1"/>
    </source>
</evidence>
<dbReference type="PROSITE" id="PS50076">
    <property type="entry name" value="DNAJ_2"/>
    <property type="match status" value="1"/>
</dbReference>
<dbReference type="GO" id="GO:0071218">
    <property type="term" value="P:cellular response to misfolded protein"/>
    <property type="evidence" value="ECO:0000318"/>
    <property type="project" value="GO_Central"/>
</dbReference>
<dbReference type="PROSITE" id="PS00636">
    <property type="entry name" value="DNAJ_1"/>
    <property type="match status" value="1"/>
</dbReference>
<dbReference type="InterPro" id="IPR001623">
    <property type="entry name" value="DnaJ_domain"/>
</dbReference>
<evidence type="ECO:0000313" key="8">
    <source>
        <dbReference type="Proteomes" id="UP000818029"/>
    </source>
</evidence>
<dbReference type="Proteomes" id="UP000818029">
    <property type="component" value="Chromosome A13"/>
</dbReference>
<protein>
    <submittedName>
        <fullName evidence="9 10">Chaperone protein dnaJ 49-like</fullName>
    </submittedName>
</protein>
<evidence type="ECO:0000256" key="3">
    <source>
        <dbReference type="ARBA" id="ARBA00022824"/>
    </source>
</evidence>
<comment type="subcellular location">
    <subcellularLocation>
        <location evidence="1">Endoplasmic reticulum membrane</location>
        <topology evidence="1">Single-pass membrane protein</topology>
    </subcellularLocation>
</comment>
<dbReference type="PRINTS" id="PR00625">
    <property type="entry name" value="JDOMAIN"/>
</dbReference>
<dbReference type="CDD" id="cd06257">
    <property type="entry name" value="DnaJ"/>
    <property type="match status" value="1"/>
</dbReference>
<dbReference type="OMA" id="ARSREHN"/>
<dbReference type="OrthoDB" id="10250354at2759"/>
<keyword evidence="2" id="KW-0812">Transmembrane</keyword>
<feature type="compositionally biased region" description="Low complexity" evidence="6">
    <location>
        <begin position="65"/>
        <end position="82"/>
    </location>
</feature>